<dbReference type="HOGENOM" id="CLU_017584_15_2_11"/>
<dbReference type="InterPro" id="IPR004839">
    <property type="entry name" value="Aminotransferase_I/II_large"/>
</dbReference>
<dbReference type="GeneID" id="92875904"/>
<dbReference type="GO" id="GO:0047804">
    <property type="term" value="F:cysteine-S-conjugate beta-lyase activity"/>
    <property type="evidence" value="ECO:0007669"/>
    <property type="project" value="UniProtKB-EC"/>
</dbReference>
<keyword evidence="3" id="KW-0663">Pyridoxal phosphate</keyword>
<accession>A0A0H3DH06</accession>
<feature type="domain" description="Aminotransferase class I/classII large" evidence="7">
    <location>
        <begin position="76"/>
        <end position="384"/>
    </location>
</feature>
<dbReference type="RefSeq" id="WP_013230022.1">
    <property type="nucleotide sequence ID" value="NC_014318.1"/>
</dbReference>
<keyword evidence="8" id="KW-0032">Aminotransferase</keyword>
<dbReference type="GO" id="GO:0008483">
    <property type="term" value="F:transaminase activity"/>
    <property type="evidence" value="ECO:0007669"/>
    <property type="project" value="UniProtKB-KW"/>
</dbReference>
<evidence type="ECO:0000256" key="1">
    <source>
        <dbReference type="ARBA" id="ARBA00001933"/>
    </source>
</evidence>
<evidence type="ECO:0000256" key="2">
    <source>
        <dbReference type="ARBA" id="ARBA00012224"/>
    </source>
</evidence>
<keyword evidence="8" id="KW-0808">Transferase</keyword>
<sequence>MRASHGARYFVFDQLDERTLRFRPGVKWGAPAPDVLPASIADMDFPVAEPILASLRGYLDLGDLGYPNWTDNASPLREAFAQRMKARYDWFPAAEHVREFTDVTHAVRTALELSTAPGDGVAIHTPAFGPFPAMMRQLGLRMVPIPMLDTPKGWVFDAEDFARRVAREGCRALILVNPHNPTGRVFTRAELLALAEVAERHDLTVISDDLHADLTYAPHRHVPFASIGSALEARTVTLYGASKAYNLAGMRCAVGHVGPVALREKLAALPAGPNVNVLGMRASLAAWTEASGWLDTVVGYLDDNRRLIAGMLADRLPEVRYHVPQGTYLAWLDCRELGCGDNPAGYFLEQARVELAAGTKYNPGGDGFVRLNFGTPTPVLRAILDRMTDSVATPQRLAS</sequence>
<dbReference type="eggNOG" id="COG1168">
    <property type="taxonomic scope" value="Bacteria"/>
</dbReference>
<dbReference type="PANTHER" id="PTHR43525">
    <property type="entry name" value="PROTEIN MALY"/>
    <property type="match status" value="1"/>
</dbReference>
<dbReference type="InterPro" id="IPR015422">
    <property type="entry name" value="PyrdxlP-dep_Trfase_small"/>
</dbReference>
<dbReference type="Gene3D" id="3.40.640.10">
    <property type="entry name" value="Type I PLP-dependent aspartate aminotransferase-like (Major domain)"/>
    <property type="match status" value="1"/>
</dbReference>
<dbReference type="GO" id="GO:0030170">
    <property type="term" value="F:pyridoxal phosphate binding"/>
    <property type="evidence" value="ECO:0007669"/>
    <property type="project" value="InterPro"/>
</dbReference>
<dbReference type="InterPro" id="IPR015421">
    <property type="entry name" value="PyrdxlP-dep_Trfase_major"/>
</dbReference>
<dbReference type="CDD" id="cd00609">
    <property type="entry name" value="AAT_like"/>
    <property type="match status" value="1"/>
</dbReference>
<dbReference type="SUPFAM" id="SSF53383">
    <property type="entry name" value="PLP-dependent transferases"/>
    <property type="match status" value="1"/>
</dbReference>
<evidence type="ECO:0000256" key="6">
    <source>
        <dbReference type="ARBA" id="ARBA00037974"/>
    </source>
</evidence>
<dbReference type="PANTHER" id="PTHR43525:SF2">
    <property type="entry name" value="CYSTATHIONINE BETA-LYASE-RELATED"/>
    <property type="match status" value="1"/>
</dbReference>
<dbReference type="InterPro" id="IPR051798">
    <property type="entry name" value="Class-II_PLP-Dep_Aminotrans"/>
</dbReference>
<dbReference type="PATRIC" id="fig|749927.5.peg.8615"/>
<comment type="similarity">
    <text evidence="6">Belongs to the class-II pyridoxal-phosphate-dependent aminotransferase family. MalY/PatB cystathionine beta-lyase subfamily.</text>
</comment>
<evidence type="ECO:0000256" key="4">
    <source>
        <dbReference type="ARBA" id="ARBA00023194"/>
    </source>
</evidence>
<evidence type="ECO:0000313" key="8">
    <source>
        <dbReference type="EMBL" id="ADJ49991.1"/>
    </source>
</evidence>
<dbReference type="AlphaFoldDB" id="A0A0H3DH06"/>
<dbReference type="KEGG" id="amd:AMED_8293"/>
<protein>
    <recommendedName>
        <fullName evidence="2">cysteine-S-conjugate beta-lyase</fullName>
        <ecNumber evidence="2">4.4.1.13</ecNumber>
    </recommendedName>
</protein>
<dbReference type="GO" id="GO:0017000">
    <property type="term" value="P:antibiotic biosynthetic process"/>
    <property type="evidence" value="ECO:0007669"/>
    <property type="project" value="UniProtKB-KW"/>
</dbReference>
<evidence type="ECO:0000256" key="3">
    <source>
        <dbReference type="ARBA" id="ARBA00022898"/>
    </source>
</evidence>
<reference evidence="8 9" key="1">
    <citation type="journal article" date="2010" name="Cell Res.">
        <title>Complete genome sequence of the rifamycin SV-producing Amycolatopsis mediterranei U32 revealed its genetic characteristics in phylogeny and metabolism.</title>
        <authorList>
            <person name="Zhao W."/>
            <person name="Zhong Y."/>
            <person name="Yuan H."/>
            <person name="Wang J."/>
            <person name="Zheng H."/>
            <person name="Wang Y."/>
            <person name="Cen X."/>
            <person name="Xu F."/>
            <person name="Bai J."/>
            <person name="Han X."/>
            <person name="Lu G."/>
            <person name="Zhu Y."/>
            <person name="Shao Z."/>
            <person name="Yan H."/>
            <person name="Li C."/>
            <person name="Peng N."/>
            <person name="Zhang Z."/>
            <person name="Zhang Y."/>
            <person name="Lin W."/>
            <person name="Fan Y."/>
            <person name="Qin Z."/>
            <person name="Hu Y."/>
            <person name="Zhu B."/>
            <person name="Wang S."/>
            <person name="Ding X."/>
            <person name="Zhao G.P."/>
        </authorList>
    </citation>
    <scope>NUCLEOTIDE SEQUENCE [LARGE SCALE GENOMIC DNA]</scope>
    <source>
        <strain evidence="9">U-32</strain>
    </source>
</reference>
<gene>
    <name evidence="8" type="ordered locus">AMED_8293</name>
</gene>
<evidence type="ECO:0000313" key="9">
    <source>
        <dbReference type="Proteomes" id="UP000000328"/>
    </source>
</evidence>
<keyword evidence="5" id="KW-0456">Lyase</keyword>
<dbReference type="EC" id="4.4.1.13" evidence="2"/>
<keyword evidence="4" id="KW-0045">Antibiotic biosynthesis</keyword>
<dbReference type="EMBL" id="CP002000">
    <property type="protein sequence ID" value="ADJ49991.1"/>
    <property type="molecule type" value="Genomic_DNA"/>
</dbReference>
<dbReference type="InterPro" id="IPR015424">
    <property type="entry name" value="PyrdxlP-dep_Trfase"/>
</dbReference>
<dbReference type="Proteomes" id="UP000000328">
    <property type="component" value="Chromosome"/>
</dbReference>
<dbReference type="OrthoDB" id="3224382at2"/>
<organism evidence="8 9">
    <name type="scientific">Amycolatopsis mediterranei (strain U-32)</name>
    <dbReference type="NCBI Taxonomy" id="749927"/>
    <lineage>
        <taxon>Bacteria</taxon>
        <taxon>Bacillati</taxon>
        <taxon>Actinomycetota</taxon>
        <taxon>Actinomycetes</taxon>
        <taxon>Pseudonocardiales</taxon>
        <taxon>Pseudonocardiaceae</taxon>
        <taxon>Amycolatopsis</taxon>
    </lineage>
</organism>
<comment type="cofactor">
    <cofactor evidence="1">
        <name>pyridoxal 5'-phosphate</name>
        <dbReference type="ChEBI" id="CHEBI:597326"/>
    </cofactor>
</comment>
<dbReference type="Pfam" id="PF00155">
    <property type="entry name" value="Aminotran_1_2"/>
    <property type="match status" value="1"/>
</dbReference>
<dbReference type="Gene3D" id="3.90.1150.10">
    <property type="entry name" value="Aspartate Aminotransferase, domain 1"/>
    <property type="match status" value="1"/>
</dbReference>
<name>A0A0H3DH06_AMYMU</name>
<evidence type="ECO:0000259" key="7">
    <source>
        <dbReference type="Pfam" id="PF00155"/>
    </source>
</evidence>
<proteinExistence type="inferred from homology"/>
<evidence type="ECO:0000256" key="5">
    <source>
        <dbReference type="ARBA" id="ARBA00023239"/>
    </source>
</evidence>